<protein>
    <recommendedName>
        <fullName evidence="3 6">Flagellar basal body rod protein FlgB</fullName>
    </recommendedName>
</protein>
<keyword evidence="4 6" id="KW-0975">Bacterial flagellum</keyword>
<comment type="subunit">
    <text evidence="6">The basal body constitutes a major portion of the flagellar organelle and consists of a number of rings mounted on a central rod.</text>
</comment>
<dbReference type="Proteomes" id="UP000595332">
    <property type="component" value="Chromosome"/>
</dbReference>
<dbReference type="EMBL" id="AP014546">
    <property type="protein sequence ID" value="BBB28642.1"/>
    <property type="molecule type" value="Genomic_DNA"/>
</dbReference>
<keyword evidence="9" id="KW-1185">Reference proteome</keyword>
<gene>
    <name evidence="8" type="primary">flgB</name>
    <name evidence="8" type="ORF">NEJAP_0685</name>
</gene>
<keyword evidence="8" id="KW-0969">Cilium</keyword>
<dbReference type="InterPro" id="IPR001444">
    <property type="entry name" value="Flag_bb_rod_N"/>
</dbReference>
<evidence type="ECO:0000256" key="5">
    <source>
        <dbReference type="ARBA" id="ARBA00024934"/>
    </source>
</evidence>
<reference evidence="8 9" key="1">
    <citation type="journal article" date="2008" name="Int. J. Syst. Evol. Microbiol.">
        <title>Neptunomonas japonica sp. nov., an Osedax japonicus symbiont-like bacterium isolated from sediment adjacent to sperm whale carcasses off Kagoshima, Japan.</title>
        <authorList>
            <person name="Miyazaki M."/>
            <person name="Nogi Y."/>
            <person name="Fujiwara Y."/>
            <person name="Kawato M."/>
            <person name="Kubokawa K."/>
            <person name="Horikoshi K."/>
        </authorList>
    </citation>
    <scope>NUCLEOTIDE SEQUENCE [LARGE SCALE GENOMIC DNA]</scope>
    <source>
        <strain evidence="8 9">JAMM 1380</strain>
    </source>
</reference>
<name>A0A7R6PEI6_9GAMM</name>
<comment type="subcellular location">
    <subcellularLocation>
        <location evidence="1 6">Bacterial flagellum basal body</location>
    </subcellularLocation>
</comment>
<dbReference type="InterPro" id="IPR019776">
    <property type="entry name" value="Flagellar_basal_body_rod_CS"/>
</dbReference>
<dbReference type="GO" id="GO:0030694">
    <property type="term" value="C:bacterial-type flagellum basal body, rod"/>
    <property type="evidence" value="ECO:0007669"/>
    <property type="project" value="InterPro"/>
</dbReference>
<organism evidence="8 9">
    <name type="scientific">Neptunomonas japonica JAMM 1380</name>
    <dbReference type="NCBI Taxonomy" id="1441457"/>
    <lineage>
        <taxon>Bacteria</taxon>
        <taxon>Pseudomonadati</taxon>
        <taxon>Pseudomonadota</taxon>
        <taxon>Gammaproteobacteria</taxon>
        <taxon>Oceanospirillales</taxon>
        <taxon>Oceanospirillaceae</taxon>
        <taxon>Neptunomonas</taxon>
    </lineage>
</organism>
<comment type="similarity">
    <text evidence="2 6">Belongs to the flagella basal body rod proteins family.</text>
</comment>
<dbReference type="PROSITE" id="PS00588">
    <property type="entry name" value="FLAGELLA_BB_ROD"/>
    <property type="match status" value="1"/>
</dbReference>
<sequence>MAISFDKALGIHEDAIGLRSKRAEVIANNIANADTPNFQARDIDFKSVLQGVQGAQQNQAPLKMVNTNATHQDAVIHPDYAAELLFRTPTQPSVDGNTVDVQEEMARYTENALGYQASFDFINRKFKGLSSAIKGN</sequence>
<dbReference type="AlphaFoldDB" id="A0A7R6PEI6"/>
<dbReference type="InterPro" id="IPR006300">
    <property type="entry name" value="FlgB"/>
</dbReference>
<dbReference type="Pfam" id="PF00460">
    <property type="entry name" value="Flg_bb_rod"/>
    <property type="match status" value="1"/>
</dbReference>
<comment type="function">
    <text evidence="5 6">Structural component of flagellum, the bacterial motility apparatus. Part of the rod structure of flagellar basal body.</text>
</comment>
<dbReference type="NCBIfam" id="TIGR01396">
    <property type="entry name" value="FlgB"/>
    <property type="match status" value="1"/>
</dbReference>
<evidence type="ECO:0000256" key="3">
    <source>
        <dbReference type="ARBA" id="ARBA00014376"/>
    </source>
</evidence>
<dbReference type="RefSeq" id="WP_201349319.1">
    <property type="nucleotide sequence ID" value="NZ_AP014546.1"/>
</dbReference>
<evidence type="ECO:0000259" key="7">
    <source>
        <dbReference type="Pfam" id="PF00460"/>
    </source>
</evidence>
<proteinExistence type="inferred from homology"/>
<evidence type="ECO:0000256" key="1">
    <source>
        <dbReference type="ARBA" id="ARBA00004117"/>
    </source>
</evidence>
<keyword evidence="8" id="KW-0966">Cell projection</keyword>
<evidence type="ECO:0000256" key="2">
    <source>
        <dbReference type="ARBA" id="ARBA00009677"/>
    </source>
</evidence>
<feature type="domain" description="Flagellar basal body rod protein N-terminal" evidence="7">
    <location>
        <begin position="18"/>
        <end position="39"/>
    </location>
</feature>
<evidence type="ECO:0000313" key="8">
    <source>
        <dbReference type="EMBL" id="BBB28642.1"/>
    </source>
</evidence>
<dbReference type="KEGG" id="njp:NEJAP_0685"/>
<keyword evidence="8" id="KW-0282">Flagellum</keyword>
<evidence type="ECO:0000313" key="9">
    <source>
        <dbReference type="Proteomes" id="UP000595332"/>
    </source>
</evidence>
<dbReference type="PANTHER" id="PTHR30435:SF12">
    <property type="entry name" value="FLAGELLAR BASAL BODY ROD PROTEIN FLGB"/>
    <property type="match status" value="1"/>
</dbReference>
<accession>A0A7R6PEI6</accession>
<dbReference type="PIRSF" id="PIRSF002889">
    <property type="entry name" value="Rod_FlgB"/>
    <property type="match status" value="1"/>
</dbReference>
<dbReference type="PANTHER" id="PTHR30435">
    <property type="entry name" value="FLAGELLAR PROTEIN"/>
    <property type="match status" value="1"/>
</dbReference>
<dbReference type="GO" id="GO:0071978">
    <property type="term" value="P:bacterial-type flagellum-dependent swarming motility"/>
    <property type="evidence" value="ECO:0007669"/>
    <property type="project" value="TreeGrafter"/>
</dbReference>
<evidence type="ECO:0000256" key="6">
    <source>
        <dbReference type="PIRNR" id="PIRNR002889"/>
    </source>
</evidence>
<evidence type="ECO:0000256" key="4">
    <source>
        <dbReference type="ARBA" id="ARBA00023143"/>
    </source>
</evidence>